<evidence type="ECO:0000256" key="2">
    <source>
        <dbReference type="ARBA" id="ARBA00022741"/>
    </source>
</evidence>
<accession>A0A0F7IG61</accession>
<sequence>MLRVTEKLREELSVPFGRLYEGRGPELVKRIEEIRQAKLLATIGDLVSLFTFQAGFEPDIVVIDFKTERRELGDSFESDIMAFLRDYRIVRVENPQGHVTEELVRALREGISTGRTCVIVDGEEDMSALPLALLLPEGSVILYGIPSRGIAAYTVDEEGKVLISRMVEEMEEVGDDRVRDMLIGGEVNGAAD</sequence>
<dbReference type="PANTHER" id="PTHR40732:SF1">
    <property type="entry name" value="GTP-DEPENDENT DEPHOSPHO-COA KINASE"/>
    <property type="match status" value="1"/>
</dbReference>
<evidence type="ECO:0000256" key="3">
    <source>
        <dbReference type="ARBA" id="ARBA00022777"/>
    </source>
</evidence>
<dbReference type="Pfam" id="PF04019">
    <property type="entry name" value="DUF359"/>
    <property type="match status" value="1"/>
</dbReference>
<dbReference type="OrthoDB" id="15447at2157"/>
<reference evidence="7 8" key="1">
    <citation type="submission" date="2015-04" db="EMBL/GenBank/DDBJ databases">
        <title>The complete genome sequence of the hyperthermophilic, obligate iron-reducing archaeon Geoglobus ahangari strain 234T.</title>
        <authorList>
            <person name="Manzella M.P."/>
            <person name="Holmes D.E."/>
            <person name="Rocheleau J.M."/>
            <person name="Chung A."/>
            <person name="Reguera G."/>
            <person name="Kashefi K."/>
        </authorList>
    </citation>
    <scope>NUCLEOTIDE SEQUENCE [LARGE SCALE GENOMIC DNA]</scope>
    <source>
        <strain evidence="7 8">234</strain>
    </source>
</reference>
<organism evidence="7 8">
    <name type="scientific">Geoglobus ahangari</name>
    <dbReference type="NCBI Taxonomy" id="113653"/>
    <lineage>
        <taxon>Archaea</taxon>
        <taxon>Methanobacteriati</taxon>
        <taxon>Methanobacteriota</taxon>
        <taxon>Archaeoglobi</taxon>
        <taxon>Archaeoglobales</taxon>
        <taxon>Archaeoglobaceae</taxon>
        <taxon>Geoglobus</taxon>
    </lineage>
</organism>
<dbReference type="GO" id="GO:0016301">
    <property type="term" value="F:kinase activity"/>
    <property type="evidence" value="ECO:0007669"/>
    <property type="project" value="UniProtKB-UniRule"/>
</dbReference>
<evidence type="ECO:0000256" key="1">
    <source>
        <dbReference type="ARBA" id="ARBA00022679"/>
    </source>
</evidence>
<dbReference type="HAMAP" id="MF_00590">
    <property type="entry name" value="Dephospho_CoA_kinase_GTP_dep"/>
    <property type="match status" value="1"/>
</dbReference>
<dbReference type="PATRIC" id="fig|113653.22.peg.1842"/>
<proteinExistence type="inferred from homology"/>
<keyword evidence="1 6" id="KW-0808">Transferase</keyword>
<feature type="binding site" evidence="6">
    <location>
        <position position="45"/>
    </location>
    <ligand>
        <name>GTP</name>
        <dbReference type="ChEBI" id="CHEBI:37565"/>
    </ligand>
</feature>
<feature type="binding site" evidence="6">
    <location>
        <position position="47"/>
    </location>
    <ligand>
        <name>GTP</name>
        <dbReference type="ChEBI" id="CHEBI:37565"/>
    </ligand>
</feature>
<evidence type="ECO:0000313" key="7">
    <source>
        <dbReference type="EMBL" id="AKG90850.1"/>
    </source>
</evidence>
<dbReference type="STRING" id="113653.GAH_01873"/>
<dbReference type="EMBL" id="CP011267">
    <property type="protein sequence ID" value="AKG90850.1"/>
    <property type="molecule type" value="Genomic_DNA"/>
</dbReference>
<protein>
    <recommendedName>
        <fullName evidence="6">GTP-dependent dephospho-CoA kinase</fullName>
        <ecNumber evidence="6">2.7.1.237</ecNumber>
    </recommendedName>
    <alternativeName>
        <fullName evidence="6">Dephospho-coenzyme A kinase</fullName>
        <shortName evidence="6">DPCK</shortName>
    </alternativeName>
</protein>
<dbReference type="UniPathway" id="UPA00241"/>
<comment type="caution">
    <text evidence="6">Lacks conserved residue(s) required for the propagation of feature annotation.</text>
</comment>
<keyword evidence="4 6" id="KW-0173">Coenzyme A biosynthesis</keyword>
<feature type="binding site" evidence="6">
    <location>
        <position position="66"/>
    </location>
    <ligand>
        <name>GTP</name>
        <dbReference type="ChEBI" id="CHEBI:37565"/>
    </ligand>
</feature>
<comment type="function">
    <text evidence="6">Catalyzes the GTP-dependent phosphorylation of the 3'-hydroxyl group of dephosphocoenzyme A to form coenzyme A (CoA).</text>
</comment>
<dbReference type="InParanoid" id="A0A0F7IG61"/>
<comment type="pathway">
    <text evidence="6">Cofactor biosynthesis; coenzyme A biosynthesis.</text>
</comment>
<dbReference type="InterPro" id="IPR007164">
    <property type="entry name" value="GTP-dep_dephospho-CoA_kin"/>
</dbReference>
<dbReference type="EC" id="2.7.1.237" evidence="6"/>
<feature type="binding site" evidence="6">
    <location>
        <position position="124"/>
    </location>
    <ligand>
        <name>GTP</name>
        <dbReference type="ChEBI" id="CHEBI:37565"/>
    </ligand>
</feature>
<evidence type="ECO:0000256" key="5">
    <source>
        <dbReference type="ARBA" id="ARBA00023134"/>
    </source>
</evidence>
<dbReference type="GO" id="GO:0005525">
    <property type="term" value="F:GTP binding"/>
    <property type="evidence" value="ECO:0007669"/>
    <property type="project" value="UniProtKB-UniRule"/>
</dbReference>
<comment type="catalytic activity">
    <reaction evidence="6">
        <text>3'-dephospho-CoA + GTP = GDP + CoA + H(+)</text>
        <dbReference type="Rhea" id="RHEA:61156"/>
        <dbReference type="ChEBI" id="CHEBI:15378"/>
        <dbReference type="ChEBI" id="CHEBI:37565"/>
        <dbReference type="ChEBI" id="CHEBI:57287"/>
        <dbReference type="ChEBI" id="CHEBI:57328"/>
        <dbReference type="ChEBI" id="CHEBI:58189"/>
        <dbReference type="EC" id="2.7.1.237"/>
    </reaction>
</comment>
<evidence type="ECO:0000256" key="4">
    <source>
        <dbReference type="ARBA" id="ARBA00022993"/>
    </source>
</evidence>
<dbReference type="AlphaFoldDB" id="A0A0F7IG61"/>
<dbReference type="Proteomes" id="UP000034723">
    <property type="component" value="Chromosome"/>
</dbReference>
<dbReference type="HOGENOM" id="CLU_120795_0_0_2"/>
<evidence type="ECO:0000256" key="6">
    <source>
        <dbReference type="HAMAP-Rule" id="MF_00590"/>
    </source>
</evidence>
<dbReference type="GO" id="GO:0015937">
    <property type="term" value="P:coenzyme A biosynthetic process"/>
    <property type="evidence" value="ECO:0007669"/>
    <property type="project" value="UniProtKB-UniRule"/>
</dbReference>
<keyword evidence="8" id="KW-1185">Reference proteome</keyword>
<feature type="binding site" evidence="6">
    <location>
        <position position="46"/>
    </location>
    <ligand>
        <name>GTP</name>
        <dbReference type="ChEBI" id="CHEBI:37565"/>
    </ligand>
</feature>
<dbReference type="KEGG" id="gah:GAH_01873"/>
<keyword evidence="5 6" id="KW-0342">GTP-binding</keyword>
<dbReference type="PANTHER" id="PTHR40732">
    <property type="entry name" value="UPF0218 PROTEIN TK1697"/>
    <property type="match status" value="1"/>
</dbReference>
<dbReference type="GeneID" id="24804439"/>
<keyword evidence="2 6" id="KW-0547">Nucleotide-binding</keyword>
<name>A0A0F7IG61_9EURY</name>
<gene>
    <name evidence="7" type="ORF">GAH_01873</name>
</gene>
<comment type="similarity">
    <text evidence="6">Belongs to the GTP-dependent DPCK family.</text>
</comment>
<dbReference type="FunCoup" id="A0A0F7IG61">
    <property type="interactions" value="4"/>
</dbReference>
<feature type="binding site" evidence="6">
    <location>
        <position position="64"/>
    </location>
    <ligand>
        <name>GTP</name>
        <dbReference type="ChEBI" id="CHEBI:37565"/>
    </ligand>
</feature>
<evidence type="ECO:0000313" key="8">
    <source>
        <dbReference type="Proteomes" id="UP000034723"/>
    </source>
</evidence>
<keyword evidence="3 6" id="KW-0418">Kinase</keyword>
<dbReference type="RefSeq" id="WP_052747840.1">
    <property type="nucleotide sequence ID" value="NZ_CP011267.1"/>
</dbReference>
<dbReference type="PIRSF" id="PIRSF006533">
    <property type="entry name" value="UCP006533"/>
    <property type="match status" value="1"/>
</dbReference>